<feature type="transmembrane region" description="Helical" evidence="5">
    <location>
        <begin position="68"/>
        <end position="90"/>
    </location>
</feature>
<organism evidence="6 7">
    <name type="scientific">Colletotrichum tofieldiae</name>
    <dbReference type="NCBI Taxonomy" id="708197"/>
    <lineage>
        <taxon>Eukaryota</taxon>
        <taxon>Fungi</taxon>
        <taxon>Dikarya</taxon>
        <taxon>Ascomycota</taxon>
        <taxon>Pezizomycotina</taxon>
        <taxon>Sordariomycetes</taxon>
        <taxon>Hypocreomycetidae</taxon>
        <taxon>Glomerellales</taxon>
        <taxon>Glomerellaceae</taxon>
        <taxon>Colletotrichum</taxon>
        <taxon>Colletotrichum spaethianum species complex</taxon>
    </lineage>
</organism>
<feature type="transmembrane region" description="Helical" evidence="5">
    <location>
        <begin position="138"/>
        <end position="161"/>
    </location>
</feature>
<reference evidence="6 7" key="1">
    <citation type="submission" date="2015-06" db="EMBL/GenBank/DDBJ databases">
        <title>Survival trade-offs in plant roots during colonization by closely related pathogenic and mutualistic fungi.</title>
        <authorList>
            <person name="Hacquard S."/>
            <person name="Kracher B."/>
            <person name="Hiruma K."/>
            <person name="Weinman A."/>
            <person name="Muench P."/>
            <person name="Garrido Oter R."/>
            <person name="Ver Loren van Themaat E."/>
            <person name="Dallerey J.-F."/>
            <person name="Damm U."/>
            <person name="Henrissat B."/>
            <person name="Lespinet O."/>
            <person name="Thon M."/>
            <person name="Kemen E."/>
            <person name="McHardy A.C."/>
            <person name="Schulze-Lefert P."/>
            <person name="O'Connell R.J."/>
        </authorList>
    </citation>
    <scope>NUCLEOTIDE SEQUENCE [LARGE SCALE GENOMIC DNA]</scope>
    <source>
        <strain evidence="6 7">0861</strain>
    </source>
</reference>
<dbReference type="Proteomes" id="UP000076552">
    <property type="component" value="Unassembled WGS sequence"/>
</dbReference>
<comment type="caution">
    <text evidence="6">The sequence shown here is derived from an EMBL/GenBank/DDBJ whole genome shotgun (WGS) entry which is preliminary data.</text>
</comment>
<dbReference type="Pfam" id="PF04479">
    <property type="entry name" value="RTA1"/>
    <property type="match status" value="1"/>
</dbReference>
<sequence length="263" mass="29720">MAAGNDLFKLYRYDPSMAAAIIFSILFFVITAFHTYQVVRTKTWFFIPFVLGGFYWTVQPYIVQTLLLLVAPALYAASIYMILGRIILLTEGEVHSIIRRKWLTKLFVFGDVVSFIMQGAGGGIMASGTLEALEKGEHIVIGGLVVQIIFFSLFAITAAIFHRRLSRFPTRKVLQAVIPWETYLNVLYAASALILVRSVFRLIEYAQGNDGYLISHEVFLYVFDAVLMFATMCVFAWKHPSSINTFLKEDRGSSDSTLNYNMA</sequence>
<dbReference type="AlphaFoldDB" id="A0A166Z8W9"/>
<keyword evidence="2 5" id="KW-0812">Transmembrane</keyword>
<gene>
    <name evidence="6" type="ORF">CT0861_10949</name>
</gene>
<keyword evidence="4 5" id="KW-0472">Membrane</keyword>
<evidence type="ECO:0000256" key="1">
    <source>
        <dbReference type="ARBA" id="ARBA00004141"/>
    </source>
</evidence>
<evidence type="ECO:0000313" key="7">
    <source>
        <dbReference type="Proteomes" id="UP000076552"/>
    </source>
</evidence>
<feature type="transmembrane region" description="Helical" evidence="5">
    <location>
        <begin position="218"/>
        <end position="237"/>
    </location>
</feature>
<dbReference type="GO" id="GO:0016020">
    <property type="term" value="C:membrane"/>
    <property type="evidence" value="ECO:0007669"/>
    <property type="project" value="UniProtKB-SubCell"/>
</dbReference>
<feature type="transmembrane region" description="Helical" evidence="5">
    <location>
        <begin position="102"/>
        <end position="126"/>
    </location>
</feature>
<evidence type="ECO:0000256" key="3">
    <source>
        <dbReference type="ARBA" id="ARBA00022989"/>
    </source>
</evidence>
<dbReference type="PANTHER" id="PTHR31465">
    <property type="entry name" value="PROTEIN RTA1-RELATED"/>
    <property type="match status" value="1"/>
</dbReference>
<comment type="subcellular location">
    <subcellularLocation>
        <location evidence="1">Membrane</location>
        <topology evidence="1">Multi-pass membrane protein</topology>
    </subcellularLocation>
</comment>
<proteinExistence type="predicted"/>
<dbReference type="InterPro" id="IPR007568">
    <property type="entry name" value="RTA1"/>
</dbReference>
<name>A0A166Z8W9_9PEZI</name>
<evidence type="ECO:0000256" key="5">
    <source>
        <dbReference type="SAM" id="Phobius"/>
    </source>
</evidence>
<keyword evidence="7" id="KW-1185">Reference proteome</keyword>
<evidence type="ECO:0000313" key="6">
    <source>
        <dbReference type="EMBL" id="KZL78600.1"/>
    </source>
</evidence>
<dbReference type="STRING" id="708197.A0A166Z8W9"/>
<dbReference type="PANTHER" id="PTHR31465:SF1">
    <property type="entry name" value="PROTEIN RTA1-RELATED"/>
    <property type="match status" value="1"/>
</dbReference>
<evidence type="ECO:0000256" key="2">
    <source>
        <dbReference type="ARBA" id="ARBA00022692"/>
    </source>
</evidence>
<protein>
    <submittedName>
        <fullName evidence="6">RTA1 like protein</fullName>
    </submittedName>
</protein>
<feature type="transmembrane region" description="Helical" evidence="5">
    <location>
        <begin position="182"/>
        <end position="203"/>
    </location>
</feature>
<feature type="transmembrane region" description="Helical" evidence="5">
    <location>
        <begin position="17"/>
        <end position="36"/>
    </location>
</feature>
<feature type="transmembrane region" description="Helical" evidence="5">
    <location>
        <begin position="43"/>
        <end position="62"/>
    </location>
</feature>
<evidence type="ECO:0000256" key="4">
    <source>
        <dbReference type="ARBA" id="ARBA00023136"/>
    </source>
</evidence>
<accession>A0A166Z8W9</accession>
<dbReference type="EMBL" id="LFIV01000002">
    <property type="protein sequence ID" value="KZL78600.1"/>
    <property type="molecule type" value="Genomic_DNA"/>
</dbReference>
<keyword evidence="3 5" id="KW-1133">Transmembrane helix</keyword>